<accession>A0ABM6F374</accession>
<evidence type="ECO:0000256" key="1">
    <source>
        <dbReference type="SAM" id="Coils"/>
    </source>
</evidence>
<evidence type="ECO:0008006" key="5">
    <source>
        <dbReference type="Google" id="ProtNLM"/>
    </source>
</evidence>
<keyword evidence="1" id="KW-0175">Coiled coil</keyword>
<feature type="coiled-coil region" evidence="1">
    <location>
        <begin position="119"/>
        <end position="146"/>
    </location>
</feature>
<name>A0ABM6F374_9BURK</name>
<sequence>MTWDLKLLVLSDRPSAGPNVQEDHPMSQRLKTSVTVVALAAMVSLTAGCASINDASESLGHHLGISSQSGAAATGGAAIGCLGGAAVGGVVGVLTGHGLAGAGLGCAGGAALLGAESYAASVQKQLDNAQAGAKVLRDKLTAMNAQQQVVVATAMVHDRDKDGKPTSKEMPAWNHTDIGLPPSGMKTHDPRVADLISKAGELASKSDKPVTIGVYVMARDANWVRGLLDAAIPNSNKTTTYVVHTVTSPAKAKLVLTPVPSV</sequence>
<gene>
    <name evidence="3" type="ORF">BKK80_08260</name>
</gene>
<keyword evidence="4" id="KW-1185">Reference proteome</keyword>
<feature type="compositionally biased region" description="Basic and acidic residues" evidence="2">
    <location>
        <begin position="158"/>
        <end position="167"/>
    </location>
</feature>
<feature type="region of interest" description="Disordered" evidence="2">
    <location>
        <begin position="158"/>
        <end position="184"/>
    </location>
</feature>
<evidence type="ECO:0000256" key="2">
    <source>
        <dbReference type="SAM" id="MobiDB-lite"/>
    </source>
</evidence>
<protein>
    <recommendedName>
        <fullName evidence="5">Glycine zipper domain-containing protein</fullName>
    </recommendedName>
</protein>
<proteinExistence type="predicted"/>
<reference evidence="3 4" key="1">
    <citation type="submission" date="2016-10" db="EMBL/GenBank/DDBJ databases">
        <title>Complete genome sequences of three Cupriavidus strains isolated from various Malaysian environments.</title>
        <authorList>
            <person name="Abdullah A.A.-A."/>
            <person name="Shafie N.A.H."/>
            <person name="Lau N.S."/>
        </authorList>
    </citation>
    <scope>NUCLEOTIDE SEQUENCE [LARGE SCALE GENOMIC DNA]</scope>
    <source>
        <strain evidence="3 4">USMAA1020</strain>
    </source>
</reference>
<evidence type="ECO:0000313" key="3">
    <source>
        <dbReference type="EMBL" id="AOZ05803.1"/>
    </source>
</evidence>
<organism evidence="3 4">
    <name type="scientific">Cupriavidus malaysiensis</name>
    <dbReference type="NCBI Taxonomy" id="367825"/>
    <lineage>
        <taxon>Bacteria</taxon>
        <taxon>Pseudomonadati</taxon>
        <taxon>Pseudomonadota</taxon>
        <taxon>Betaproteobacteria</taxon>
        <taxon>Burkholderiales</taxon>
        <taxon>Burkholderiaceae</taxon>
        <taxon>Cupriavidus</taxon>
    </lineage>
</organism>
<dbReference type="Proteomes" id="UP000177515">
    <property type="component" value="Chromosome 1"/>
</dbReference>
<dbReference type="EMBL" id="CP017754">
    <property type="protein sequence ID" value="AOZ05803.1"/>
    <property type="molecule type" value="Genomic_DNA"/>
</dbReference>
<evidence type="ECO:0000313" key="4">
    <source>
        <dbReference type="Proteomes" id="UP000177515"/>
    </source>
</evidence>